<dbReference type="EMBL" id="CP009571">
    <property type="protein sequence ID" value="AIT06415.1"/>
    <property type="molecule type" value="Genomic_DNA"/>
</dbReference>
<organism evidence="1 2">
    <name type="scientific">Sphingomonas taxi</name>
    <dbReference type="NCBI Taxonomy" id="1549858"/>
    <lineage>
        <taxon>Bacteria</taxon>
        <taxon>Pseudomonadati</taxon>
        <taxon>Pseudomonadota</taxon>
        <taxon>Alphaproteobacteria</taxon>
        <taxon>Sphingomonadales</taxon>
        <taxon>Sphingomonadaceae</taxon>
        <taxon>Sphingomonas</taxon>
    </lineage>
</organism>
<proteinExistence type="predicted"/>
<accession>A0A097EFR6</accession>
<gene>
    <name evidence="1" type="ORF">MC45_08590</name>
</gene>
<reference evidence="1 2" key="1">
    <citation type="submission" date="2014-09" db="EMBL/GenBank/DDBJ databases">
        <title>Using Illumina technology Improving SMRT sequencing Genome Assembly by RASTools.</title>
        <authorList>
            <person name="Zhou Y."/>
            <person name="Ma T."/>
            <person name="Liu T."/>
        </authorList>
    </citation>
    <scope>NUCLEOTIDE SEQUENCE [LARGE SCALE GENOMIC DNA]</scope>
    <source>
        <strain evidence="1 2">ATCC 55669</strain>
    </source>
</reference>
<sequence>MVVRYAERVRYFSKISFDQIVCRFLMNCILRILLSGCSRVRVDKFLGARLVEISDVQYCYFDAGIYKIHLGVGYRFFSAKQHQFRLAMTSVLKNELRGRLYKAEIAVVARTKATLI</sequence>
<keyword evidence="2" id="KW-1185">Reference proteome</keyword>
<dbReference type="KEGG" id="stax:MC45_08590"/>
<dbReference type="HOGENOM" id="CLU_2095318_0_0_5"/>
<dbReference type="Proteomes" id="UP000033200">
    <property type="component" value="Chromosome"/>
</dbReference>
<name>A0A097EFR6_9SPHN</name>
<evidence type="ECO:0000313" key="2">
    <source>
        <dbReference type="Proteomes" id="UP000033200"/>
    </source>
</evidence>
<protein>
    <submittedName>
        <fullName evidence="1">Uncharacterized protein</fullName>
    </submittedName>
</protein>
<evidence type="ECO:0000313" key="1">
    <source>
        <dbReference type="EMBL" id="AIT06415.1"/>
    </source>
</evidence>
<dbReference type="AlphaFoldDB" id="A0A097EFR6"/>